<comment type="caution">
    <text evidence="2">The sequence shown here is derived from an EMBL/GenBank/DDBJ whole genome shotgun (WGS) entry which is preliminary data.</text>
</comment>
<proteinExistence type="predicted"/>
<dbReference type="EMBL" id="QBMP01000045">
    <property type="protein sequence ID" value="PZO57802.1"/>
    <property type="molecule type" value="Genomic_DNA"/>
</dbReference>
<feature type="domain" description="Putative restriction endonuclease" evidence="1">
    <location>
        <begin position="17"/>
        <end position="195"/>
    </location>
</feature>
<dbReference type="PANTHER" id="PTHR34107">
    <property type="entry name" value="SLL0198 PROTEIN-RELATED"/>
    <property type="match status" value="1"/>
</dbReference>
<dbReference type="CDD" id="cd06260">
    <property type="entry name" value="DUF820-like"/>
    <property type="match status" value="1"/>
</dbReference>
<evidence type="ECO:0000259" key="1">
    <source>
        <dbReference type="Pfam" id="PF05685"/>
    </source>
</evidence>
<dbReference type="Pfam" id="PF05685">
    <property type="entry name" value="Uma2"/>
    <property type="match status" value="1"/>
</dbReference>
<dbReference type="Gene3D" id="3.90.1570.10">
    <property type="entry name" value="tt1808, chain A"/>
    <property type="match status" value="1"/>
</dbReference>
<reference evidence="3" key="1">
    <citation type="submission" date="2018-04" db="EMBL/GenBank/DDBJ databases">
        <authorList>
            <person name="Cornet L."/>
        </authorList>
    </citation>
    <scope>NUCLEOTIDE SEQUENCE [LARGE SCALE GENOMIC DNA]</scope>
</reference>
<accession>A0A2W4XP98</accession>
<dbReference type="InterPro" id="IPR011335">
    <property type="entry name" value="Restrct_endonuc-II-like"/>
</dbReference>
<gene>
    <name evidence="2" type="ORF">DCF15_06465</name>
</gene>
<dbReference type="Proteomes" id="UP000249794">
    <property type="component" value="Unassembled WGS sequence"/>
</dbReference>
<evidence type="ECO:0000313" key="3">
    <source>
        <dbReference type="Proteomes" id="UP000249794"/>
    </source>
</evidence>
<dbReference type="SUPFAM" id="SSF52980">
    <property type="entry name" value="Restriction endonuclease-like"/>
    <property type="match status" value="1"/>
</dbReference>
<organism evidence="2 3">
    <name type="scientific">Phormidesmis priestleyi</name>
    <dbReference type="NCBI Taxonomy" id="268141"/>
    <lineage>
        <taxon>Bacteria</taxon>
        <taxon>Bacillati</taxon>
        <taxon>Cyanobacteriota</taxon>
        <taxon>Cyanophyceae</taxon>
        <taxon>Leptolyngbyales</taxon>
        <taxon>Leptolyngbyaceae</taxon>
        <taxon>Phormidesmis</taxon>
    </lineage>
</organism>
<keyword evidence="2" id="KW-0378">Hydrolase</keyword>
<protein>
    <submittedName>
        <fullName evidence="2">Uma2 family endonuclease</fullName>
    </submittedName>
</protein>
<evidence type="ECO:0000313" key="2">
    <source>
        <dbReference type="EMBL" id="PZO57802.1"/>
    </source>
</evidence>
<dbReference type="AlphaFoldDB" id="A0A2W4XP98"/>
<dbReference type="GO" id="GO:0004519">
    <property type="term" value="F:endonuclease activity"/>
    <property type="evidence" value="ECO:0007669"/>
    <property type="project" value="UniProtKB-KW"/>
</dbReference>
<name>A0A2W4XP98_9CYAN</name>
<sequence>MTYTLTTHQTKYQSYQEYLDDEQLSSERNYRLLSTGELIEVASEDDLNLMIAHVLGILLSQVNSGALLKRVRVGNKEMQVPPIGDQCVNRKPDVIVLHPDHLIEARQAIKVGMLPPLFIAEVVSPGYENSDNYQRDYVWKRQQYQWWQIPEYWIIDPHRQKVTVLVLVEGTYQETVYADSDLISAKIFPELAVTVQNLLKGDLP</sequence>
<reference evidence="2 3" key="2">
    <citation type="submission" date="2018-06" db="EMBL/GenBank/DDBJ databases">
        <title>Metagenomic assembly of (sub)arctic Cyanobacteria and their associated microbiome from non-axenic cultures.</title>
        <authorList>
            <person name="Baurain D."/>
        </authorList>
    </citation>
    <scope>NUCLEOTIDE SEQUENCE [LARGE SCALE GENOMIC DNA]</scope>
    <source>
        <strain evidence="2">ULC027bin1</strain>
    </source>
</reference>
<keyword evidence="2" id="KW-0255">Endonuclease</keyword>
<dbReference type="PANTHER" id="PTHR34107:SF2">
    <property type="entry name" value="SLL0888 PROTEIN"/>
    <property type="match status" value="1"/>
</dbReference>
<keyword evidence="2" id="KW-0540">Nuclease</keyword>
<dbReference type="InterPro" id="IPR008538">
    <property type="entry name" value="Uma2"/>
</dbReference>
<dbReference type="InterPro" id="IPR012296">
    <property type="entry name" value="Nuclease_put_TT1808"/>
</dbReference>